<dbReference type="InterPro" id="IPR007048">
    <property type="entry name" value="IraD/Gp25-like"/>
</dbReference>
<evidence type="ECO:0000259" key="1">
    <source>
        <dbReference type="Pfam" id="PF04965"/>
    </source>
</evidence>
<accession>A0A9D2GTM2</accession>
<evidence type="ECO:0000313" key="3">
    <source>
        <dbReference type="Proteomes" id="UP000824176"/>
    </source>
</evidence>
<organism evidence="2 3">
    <name type="scientific">Candidatus Mucispirillum faecigallinarum</name>
    <dbReference type="NCBI Taxonomy" id="2838699"/>
    <lineage>
        <taxon>Bacteria</taxon>
        <taxon>Pseudomonadati</taxon>
        <taxon>Deferribacterota</taxon>
        <taxon>Deferribacteres</taxon>
        <taxon>Deferribacterales</taxon>
        <taxon>Mucispirillaceae</taxon>
        <taxon>Mucispirillum</taxon>
    </lineage>
</organism>
<sequence>MNLFEIDENAEIRRNVEFLLSTYKYSCPMYRNFGLTAIFIDKPNSRAESIARDEIEQAIKEYEPRAEIDEISFTYENNRLYPIIKLKG</sequence>
<dbReference type="Gene3D" id="3.10.450.40">
    <property type="match status" value="1"/>
</dbReference>
<dbReference type="EMBL" id="DXAQ01000068">
    <property type="protein sequence ID" value="HIZ89144.1"/>
    <property type="molecule type" value="Genomic_DNA"/>
</dbReference>
<protein>
    <submittedName>
        <fullName evidence="2">GPW/gp25 family protein</fullName>
    </submittedName>
</protein>
<evidence type="ECO:0000313" key="2">
    <source>
        <dbReference type="EMBL" id="HIZ89144.1"/>
    </source>
</evidence>
<reference evidence="2" key="1">
    <citation type="journal article" date="2021" name="PeerJ">
        <title>Extensive microbial diversity within the chicken gut microbiome revealed by metagenomics and culture.</title>
        <authorList>
            <person name="Gilroy R."/>
            <person name="Ravi A."/>
            <person name="Getino M."/>
            <person name="Pursley I."/>
            <person name="Horton D.L."/>
            <person name="Alikhan N.F."/>
            <person name="Baker D."/>
            <person name="Gharbi K."/>
            <person name="Hall N."/>
            <person name="Watson M."/>
            <person name="Adriaenssens E.M."/>
            <person name="Foster-Nyarko E."/>
            <person name="Jarju S."/>
            <person name="Secka A."/>
            <person name="Antonio M."/>
            <person name="Oren A."/>
            <person name="Chaudhuri R.R."/>
            <person name="La Ragione R."/>
            <person name="Hildebrand F."/>
            <person name="Pallen M.J."/>
        </authorList>
    </citation>
    <scope>NUCLEOTIDE SEQUENCE</scope>
    <source>
        <strain evidence="2">ChiW4-1371</strain>
    </source>
</reference>
<reference evidence="2" key="2">
    <citation type="submission" date="2021-04" db="EMBL/GenBank/DDBJ databases">
        <authorList>
            <person name="Gilroy R."/>
        </authorList>
    </citation>
    <scope>NUCLEOTIDE SEQUENCE</scope>
    <source>
        <strain evidence="2">ChiW4-1371</strain>
    </source>
</reference>
<gene>
    <name evidence="2" type="ORF">H9804_04305</name>
</gene>
<dbReference type="Proteomes" id="UP000824176">
    <property type="component" value="Unassembled WGS sequence"/>
</dbReference>
<feature type="domain" description="IraD/Gp25-like" evidence="1">
    <location>
        <begin position="9"/>
        <end position="80"/>
    </location>
</feature>
<proteinExistence type="predicted"/>
<dbReference type="Pfam" id="PF04965">
    <property type="entry name" value="GPW_gp25"/>
    <property type="match status" value="1"/>
</dbReference>
<name>A0A9D2GTM2_9BACT</name>
<dbReference type="AlphaFoldDB" id="A0A9D2GTM2"/>
<dbReference type="SUPFAM" id="SSF160719">
    <property type="entry name" value="gpW/gp25-like"/>
    <property type="match status" value="1"/>
</dbReference>
<comment type="caution">
    <text evidence="2">The sequence shown here is derived from an EMBL/GenBank/DDBJ whole genome shotgun (WGS) entry which is preliminary data.</text>
</comment>